<evidence type="ECO:0000313" key="4">
    <source>
        <dbReference type="Proteomes" id="UP000319486"/>
    </source>
</evidence>
<reference evidence="3 4" key="1">
    <citation type="journal article" date="2019" name="Environ. Microbiol.">
        <title>Species interactions and distinct microbial communities in high Arctic permafrost affected cryosols are associated with the CH4 and CO2 gas fluxes.</title>
        <authorList>
            <person name="Altshuler I."/>
            <person name="Hamel J."/>
            <person name="Turney S."/>
            <person name="Magnuson E."/>
            <person name="Levesque R."/>
            <person name="Greer C."/>
            <person name="Whyte L.G."/>
        </authorList>
    </citation>
    <scope>NUCLEOTIDE SEQUENCE [LARGE SCALE GENOMIC DNA]</scope>
    <source>
        <strain evidence="3 4">S13Y</strain>
    </source>
</reference>
<dbReference type="AlphaFoldDB" id="A0A502C772"/>
<dbReference type="GO" id="GO:0006313">
    <property type="term" value="P:DNA transposition"/>
    <property type="evidence" value="ECO:0007669"/>
    <property type="project" value="InterPro"/>
</dbReference>
<dbReference type="SUPFAM" id="SSF143422">
    <property type="entry name" value="Transposase IS200-like"/>
    <property type="match status" value="1"/>
</dbReference>
<accession>A0A502C772</accession>
<dbReference type="GO" id="GO:0004803">
    <property type="term" value="F:transposase activity"/>
    <property type="evidence" value="ECO:0007669"/>
    <property type="project" value="InterPro"/>
</dbReference>
<dbReference type="Gene3D" id="3.30.70.1290">
    <property type="entry name" value="Transposase IS200-like"/>
    <property type="match status" value="1"/>
</dbReference>
<organism evidence="3 4">
    <name type="scientific">Rhodanobacter glycinis</name>
    <dbReference type="NCBI Taxonomy" id="582702"/>
    <lineage>
        <taxon>Bacteria</taxon>
        <taxon>Pseudomonadati</taxon>
        <taxon>Pseudomonadota</taxon>
        <taxon>Gammaproteobacteria</taxon>
        <taxon>Lysobacterales</taxon>
        <taxon>Rhodanobacteraceae</taxon>
        <taxon>Rhodanobacter</taxon>
    </lineage>
</organism>
<evidence type="ECO:0000256" key="1">
    <source>
        <dbReference type="SAM" id="MobiDB-lite"/>
    </source>
</evidence>
<feature type="domain" description="Transposase IS200-like" evidence="2">
    <location>
        <begin position="13"/>
        <end position="128"/>
    </location>
</feature>
<dbReference type="InterPro" id="IPR002686">
    <property type="entry name" value="Transposase_17"/>
</dbReference>
<protein>
    <submittedName>
        <fullName evidence="3">Transposase</fullName>
    </submittedName>
</protein>
<dbReference type="PANTHER" id="PTHR34322:SF2">
    <property type="entry name" value="TRANSPOSASE IS200-LIKE DOMAIN-CONTAINING PROTEIN"/>
    <property type="match status" value="1"/>
</dbReference>
<feature type="region of interest" description="Disordered" evidence="1">
    <location>
        <begin position="220"/>
        <end position="240"/>
    </location>
</feature>
<dbReference type="Pfam" id="PF01797">
    <property type="entry name" value="Y1_Tnp"/>
    <property type="match status" value="1"/>
</dbReference>
<dbReference type="STRING" id="582702.SAMN05192579_10671"/>
<dbReference type="SMART" id="SM01321">
    <property type="entry name" value="Y1_Tnp"/>
    <property type="match status" value="1"/>
</dbReference>
<gene>
    <name evidence="3" type="ORF">EAH88_09560</name>
</gene>
<comment type="caution">
    <text evidence="3">The sequence shown here is derived from an EMBL/GenBank/DDBJ whole genome shotgun (WGS) entry which is preliminary data.</text>
</comment>
<dbReference type="Proteomes" id="UP000319486">
    <property type="component" value="Unassembled WGS sequence"/>
</dbReference>
<proteinExistence type="predicted"/>
<evidence type="ECO:0000313" key="3">
    <source>
        <dbReference type="EMBL" id="TPG08494.1"/>
    </source>
</evidence>
<dbReference type="InterPro" id="IPR036515">
    <property type="entry name" value="Transposase_17_sf"/>
</dbReference>
<evidence type="ECO:0000259" key="2">
    <source>
        <dbReference type="SMART" id="SM01321"/>
    </source>
</evidence>
<dbReference type="PANTHER" id="PTHR34322">
    <property type="entry name" value="TRANSPOSASE, Y1_TNP DOMAIN-CONTAINING"/>
    <property type="match status" value="1"/>
</dbReference>
<dbReference type="EMBL" id="RCZO01000005">
    <property type="protein sequence ID" value="TPG08494.1"/>
    <property type="molecule type" value="Genomic_DNA"/>
</dbReference>
<dbReference type="GO" id="GO:0003677">
    <property type="term" value="F:DNA binding"/>
    <property type="evidence" value="ECO:0007669"/>
    <property type="project" value="InterPro"/>
</dbReference>
<keyword evidence="4" id="KW-1185">Reference proteome</keyword>
<name>A0A502C772_9GAMM</name>
<sequence length="240" mass="27239">MGLPMPRQPRLDLARVPQHVVQRGNDRQPCFYQDIDRVRYLDELREICLREGCAVHAYVLMTNHVHLLMTPRASGQIARVMQALGRRYVRYVNDRYRRTGTLWEGRYKACLVDGESYLLRCYRYIELNPVRARMVASPADYPWSSYASNALAVASPLIRPHPSYVGLGPGPAEQCAAYRALVEQAIVPDELDSIRLHLQRQHAYGADRFRAAIEAQLSRRAGPAKIGRPRKSAPSSESPA</sequence>